<comment type="caution">
    <text evidence="1">The sequence shown here is derived from an EMBL/GenBank/DDBJ whole genome shotgun (WGS) entry which is preliminary data.</text>
</comment>
<dbReference type="STRING" id="249408.BOO71_0013075"/>
<gene>
    <name evidence="1" type="ORF">BOO71_0013075</name>
</gene>
<evidence type="ECO:0000313" key="2">
    <source>
        <dbReference type="Proteomes" id="UP000186607"/>
    </source>
</evidence>
<dbReference type="eggNOG" id="COG0561">
    <property type="taxonomic scope" value="Bacteria"/>
</dbReference>
<dbReference type="RefSeq" id="WP_075836258.1">
    <property type="nucleotide sequence ID" value="NZ_MSTI01000156.1"/>
</dbReference>
<evidence type="ECO:0000313" key="1">
    <source>
        <dbReference type="EMBL" id="OLV16023.1"/>
    </source>
</evidence>
<dbReference type="AlphaFoldDB" id="A0A1U7NSW7"/>
<organism evidence="1 2">
    <name type="scientific">Deinococcus marmoris</name>
    <dbReference type="NCBI Taxonomy" id="249408"/>
    <lineage>
        <taxon>Bacteria</taxon>
        <taxon>Thermotogati</taxon>
        <taxon>Deinococcota</taxon>
        <taxon>Deinococci</taxon>
        <taxon>Deinococcales</taxon>
        <taxon>Deinococcaceae</taxon>
        <taxon>Deinococcus</taxon>
    </lineage>
</organism>
<dbReference type="OrthoDB" id="8746852at2"/>
<keyword evidence="2" id="KW-1185">Reference proteome</keyword>
<protein>
    <submittedName>
        <fullName evidence="1">Uncharacterized protein</fullName>
    </submittedName>
</protein>
<dbReference type="Proteomes" id="UP000186607">
    <property type="component" value="Unassembled WGS sequence"/>
</dbReference>
<dbReference type="InterPro" id="IPR024197">
    <property type="entry name" value="TPP-like"/>
</dbReference>
<accession>A0A1U7NSW7</accession>
<proteinExistence type="predicted"/>
<dbReference type="PIRSF" id="PIRSF030802">
    <property type="entry name" value="UCP030802"/>
    <property type="match status" value="1"/>
</dbReference>
<name>A0A1U7NSW7_9DEIO</name>
<reference evidence="1 2" key="1">
    <citation type="submission" date="2017-01" db="EMBL/GenBank/DDBJ databases">
        <title>Genome Analysis of Deinococcus marmoris KOPRI26562.</title>
        <authorList>
            <person name="Kim J.H."/>
            <person name="Oh H.-M."/>
        </authorList>
    </citation>
    <scope>NUCLEOTIDE SEQUENCE [LARGE SCALE GENOMIC DNA]</scope>
    <source>
        <strain evidence="1 2">KOPRI26562</strain>
    </source>
</reference>
<sequence length="231" mass="25103">MIVAFVNPQPTLYTTDPTAEQERTAAGLSVLLQQAELIPVTGLDEAELLSVPAAFTSWQILRHGAVVIGPDGLEDPAWRRLTLETQRLRADGLRLAHTAATHISQLGQLGLEVTLEEHSGLPLLARLSHPHGLELALLQAERELHEWLDGGPFQADFRLLKQGEGLTLLPRELTPESAVNYVLGQLPAEVTLTLGVSAQEGDAAFLALCDYAMIPGESEWLSRAEIAEDED</sequence>
<dbReference type="EMBL" id="MSTI01000156">
    <property type="protein sequence ID" value="OLV16023.1"/>
    <property type="molecule type" value="Genomic_DNA"/>
</dbReference>